<gene>
    <name evidence="1" type="ORF">DFR70_110249</name>
</gene>
<keyword evidence="2" id="KW-1185">Reference proteome</keyword>
<protein>
    <submittedName>
        <fullName evidence="1">Uncharacterized protein</fullName>
    </submittedName>
</protein>
<accession>A0A318KIB3</accession>
<organism evidence="1 2">
    <name type="scientific">Nocardia tenerifensis</name>
    <dbReference type="NCBI Taxonomy" id="228006"/>
    <lineage>
        <taxon>Bacteria</taxon>
        <taxon>Bacillati</taxon>
        <taxon>Actinomycetota</taxon>
        <taxon>Actinomycetes</taxon>
        <taxon>Mycobacteriales</taxon>
        <taxon>Nocardiaceae</taxon>
        <taxon>Nocardia</taxon>
    </lineage>
</organism>
<reference evidence="1 2" key="1">
    <citation type="submission" date="2018-05" db="EMBL/GenBank/DDBJ databases">
        <title>Genomic Encyclopedia of Type Strains, Phase IV (KMG-IV): sequencing the most valuable type-strain genomes for metagenomic binning, comparative biology and taxonomic classification.</title>
        <authorList>
            <person name="Goeker M."/>
        </authorList>
    </citation>
    <scope>NUCLEOTIDE SEQUENCE [LARGE SCALE GENOMIC DNA]</scope>
    <source>
        <strain evidence="1 2">DSM 44704</strain>
    </source>
</reference>
<name>A0A318KIB3_9NOCA</name>
<evidence type="ECO:0000313" key="2">
    <source>
        <dbReference type="Proteomes" id="UP000247569"/>
    </source>
</evidence>
<dbReference type="EMBL" id="QJKF01000010">
    <property type="protein sequence ID" value="PXX60407.1"/>
    <property type="molecule type" value="Genomic_DNA"/>
</dbReference>
<evidence type="ECO:0000313" key="1">
    <source>
        <dbReference type="EMBL" id="PXX60407.1"/>
    </source>
</evidence>
<dbReference type="RefSeq" id="WP_040733094.1">
    <property type="nucleotide sequence ID" value="NZ_QJKF01000010.1"/>
</dbReference>
<comment type="caution">
    <text evidence="1">The sequence shown here is derived from an EMBL/GenBank/DDBJ whole genome shotgun (WGS) entry which is preliminary data.</text>
</comment>
<dbReference type="Proteomes" id="UP000247569">
    <property type="component" value="Unassembled WGS sequence"/>
</dbReference>
<dbReference type="AlphaFoldDB" id="A0A318KIB3"/>
<proteinExistence type="predicted"/>
<sequence>MGLDLDDIRELAATELRRKNRSKQAIDGYLTRIRYFAAYLEERELPTMAPDITRVGDGRTPLALRVGYTGIG</sequence>